<comment type="caution">
    <text evidence="2">The sequence shown here is derived from an EMBL/GenBank/DDBJ whole genome shotgun (WGS) entry which is preliminary data.</text>
</comment>
<dbReference type="SUPFAM" id="SSF53756">
    <property type="entry name" value="UDP-Glycosyltransferase/glycogen phosphorylase"/>
    <property type="match status" value="1"/>
</dbReference>
<evidence type="ECO:0000313" key="3">
    <source>
        <dbReference type="Proteomes" id="UP001500074"/>
    </source>
</evidence>
<dbReference type="InterPro" id="IPR001296">
    <property type="entry name" value="Glyco_trans_1"/>
</dbReference>
<proteinExistence type="predicted"/>
<dbReference type="PANTHER" id="PTHR12526:SF630">
    <property type="entry name" value="GLYCOSYLTRANSFERASE"/>
    <property type="match status" value="1"/>
</dbReference>
<accession>A0ABP9RIP5</accession>
<dbReference type="Pfam" id="PF00534">
    <property type="entry name" value="Glycos_transf_1"/>
    <property type="match status" value="1"/>
</dbReference>
<evidence type="ECO:0000313" key="2">
    <source>
        <dbReference type="EMBL" id="GAA5178471.1"/>
    </source>
</evidence>
<evidence type="ECO:0000259" key="1">
    <source>
        <dbReference type="Pfam" id="PF00534"/>
    </source>
</evidence>
<dbReference type="Gene3D" id="3.40.50.2000">
    <property type="entry name" value="Glycogen Phosphorylase B"/>
    <property type="match status" value="2"/>
</dbReference>
<dbReference type="Proteomes" id="UP001500074">
    <property type="component" value="Unassembled WGS sequence"/>
</dbReference>
<protein>
    <recommendedName>
        <fullName evidence="1">Glycosyl transferase family 1 domain-containing protein</fullName>
    </recommendedName>
</protein>
<gene>
    <name evidence="2" type="ORF">GCM10023342_29050</name>
</gene>
<organism evidence="2 3">
    <name type="scientific">Modicisalibacter zincidurans</name>
    <dbReference type="NCBI Taxonomy" id="1178777"/>
    <lineage>
        <taxon>Bacteria</taxon>
        <taxon>Pseudomonadati</taxon>
        <taxon>Pseudomonadota</taxon>
        <taxon>Gammaproteobacteria</taxon>
        <taxon>Oceanospirillales</taxon>
        <taxon>Halomonadaceae</taxon>
        <taxon>Modicisalibacter</taxon>
    </lineage>
</organism>
<keyword evidence="3" id="KW-1185">Reference proteome</keyword>
<dbReference type="EMBL" id="BAABKI010000028">
    <property type="protein sequence ID" value="GAA5178471.1"/>
    <property type="molecule type" value="Genomic_DNA"/>
</dbReference>
<name>A0ABP9RIP5_9GAMM</name>
<sequence length="176" mass="19120">MIAVGALSEQKNYPLLLRALALVKTRTELAFHLSIVGEGREGTTQAIQQQIAEQNLANVVTLLGNRSDVPQLLCHSDIFVLSSSWEGLPISLLEAQAAGLPSVVTDVGGCGEVIERTQGGIVVAPEDAETLAVALQQLIEMPEYREKLRACALQNIHHFDISSSFKKHIAYYSELL</sequence>
<feature type="domain" description="Glycosyl transferase family 1" evidence="1">
    <location>
        <begin position="2"/>
        <end position="149"/>
    </location>
</feature>
<dbReference type="PANTHER" id="PTHR12526">
    <property type="entry name" value="GLYCOSYLTRANSFERASE"/>
    <property type="match status" value="1"/>
</dbReference>
<reference evidence="3" key="1">
    <citation type="journal article" date="2019" name="Int. J. Syst. Evol. Microbiol.">
        <title>The Global Catalogue of Microorganisms (GCM) 10K type strain sequencing project: providing services to taxonomists for standard genome sequencing and annotation.</title>
        <authorList>
            <consortium name="The Broad Institute Genomics Platform"/>
            <consortium name="The Broad Institute Genome Sequencing Center for Infectious Disease"/>
            <person name="Wu L."/>
            <person name="Ma J."/>
        </authorList>
    </citation>
    <scope>NUCLEOTIDE SEQUENCE [LARGE SCALE GENOMIC DNA]</scope>
    <source>
        <strain evidence="3">JCM 18472</strain>
    </source>
</reference>